<feature type="region of interest" description="Disordered" evidence="1">
    <location>
        <begin position="1"/>
        <end position="23"/>
    </location>
</feature>
<accession>A0A3L6EG02</accession>
<evidence type="ECO:0000256" key="1">
    <source>
        <dbReference type="SAM" id="MobiDB-lite"/>
    </source>
</evidence>
<dbReference type="EMBL" id="NCVQ01000007">
    <property type="protein sequence ID" value="PWZ18971.1"/>
    <property type="molecule type" value="Genomic_DNA"/>
</dbReference>
<evidence type="ECO:0000313" key="2">
    <source>
        <dbReference type="EMBL" id="PWZ18971.1"/>
    </source>
</evidence>
<protein>
    <submittedName>
        <fullName evidence="2">Uncharacterized protein</fullName>
    </submittedName>
</protein>
<sequence length="64" mass="6793">MGQRAARSPLETASMGGGAEDGGGVTVYGRKEIMMGGQCQPMDFSGVIYYDAEGHHVAHPLPRR</sequence>
<dbReference type="AlphaFoldDB" id="A0A3L6EG02"/>
<organism evidence="2">
    <name type="scientific">Zea mays</name>
    <name type="common">Maize</name>
    <dbReference type="NCBI Taxonomy" id="4577"/>
    <lineage>
        <taxon>Eukaryota</taxon>
        <taxon>Viridiplantae</taxon>
        <taxon>Streptophyta</taxon>
        <taxon>Embryophyta</taxon>
        <taxon>Tracheophyta</taxon>
        <taxon>Spermatophyta</taxon>
        <taxon>Magnoliopsida</taxon>
        <taxon>Liliopsida</taxon>
        <taxon>Poales</taxon>
        <taxon>Poaceae</taxon>
        <taxon>PACMAD clade</taxon>
        <taxon>Panicoideae</taxon>
        <taxon>Andropogonodae</taxon>
        <taxon>Andropogoneae</taxon>
        <taxon>Tripsacinae</taxon>
        <taxon>Zea</taxon>
    </lineage>
</organism>
<comment type="caution">
    <text evidence="2">The sequence shown here is derived from an EMBL/GenBank/DDBJ whole genome shotgun (WGS) entry which is preliminary data.</text>
</comment>
<name>A0A3L6EG02_MAIZE</name>
<dbReference type="Proteomes" id="UP000251960">
    <property type="component" value="Chromosome 6"/>
</dbReference>
<gene>
    <name evidence="2" type="ORF">Zm00014a_038532</name>
</gene>
<proteinExistence type="predicted"/>
<reference evidence="2" key="1">
    <citation type="journal article" date="2018" name="Nat. Genet.">
        <title>Extensive intraspecific gene order and gene structural variations between Mo17 and other maize genomes.</title>
        <authorList>
            <person name="Sun S."/>
            <person name="Zhou Y."/>
            <person name="Chen J."/>
            <person name="Shi J."/>
            <person name="Zhao H."/>
            <person name="Zhao H."/>
            <person name="Song W."/>
            <person name="Zhang M."/>
            <person name="Cui Y."/>
            <person name="Dong X."/>
            <person name="Liu H."/>
            <person name="Ma X."/>
            <person name="Jiao Y."/>
            <person name="Wang B."/>
            <person name="Wei X."/>
            <person name="Stein J.C."/>
            <person name="Glaubitz J.C."/>
            <person name="Lu F."/>
            <person name="Yu G."/>
            <person name="Liang C."/>
            <person name="Fengler K."/>
            <person name="Li B."/>
            <person name="Rafalski A."/>
            <person name="Schnable P.S."/>
            <person name="Ware D.H."/>
            <person name="Buckler E.S."/>
            <person name="Lai J."/>
        </authorList>
    </citation>
    <scope>NUCLEOTIDE SEQUENCE [LARGE SCALE GENOMIC DNA]</scope>
    <source>
        <tissue evidence="2">Seedling</tissue>
    </source>
</reference>